<comment type="catalytic activity">
    <reaction evidence="14">
        <text>L-seryl-[protein] + ATP = O-phospho-L-seryl-[protein] + ADP + H(+)</text>
        <dbReference type="Rhea" id="RHEA:17989"/>
        <dbReference type="Rhea" id="RHEA-COMP:9863"/>
        <dbReference type="Rhea" id="RHEA-COMP:11604"/>
        <dbReference type="ChEBI" id="CHEBI:15378"/>
        <dbReference type="ChEBI" id="CHEBI:29999"/>
        <dbReference type="ChEBI" id="CHEBI:30616"/>
        <dbReference type="ChEBI" id="CHEBI:83421"/>
        <dbReference type="ChEBI" id="CHEBI:456216"/>
        <dbReference type="EC" id="2.7.11.1"/>
    </reaction>
</comment>
<dbReference type="GO" id="GO:0016020">
    <property type="term" value="C:membrane"/>
    <property type="evidence" value="ECO:0007669"/>
    <property type="project" value="UniProtKB-SubCell"/>
</dbReference>
<evidence type="ECO:0000313" key="20">
    <source>
        <dbReference type="Proteomes" id="UP001417504"/>
    </source>
</evidence>
<dbReference type="Pfam" id="PF00069">
    <property type="entry name" value="Pkinase"/>
    <property type="match status" value="1"/>
</dbReference>
<accession>A0AAP0F761</accession>
<feature type="binding site" evidence="15">
    <location>
        <position position="234"/>
    </location>
    <ligand>
        <name>ATP</name>
        <dbReference type="ChEBI" id="CHEBI:30616"/>
    </ligand>
</feature>
<evidence type="ECO:0000256" key="6">
    <source>
        <dbReference type="ARBA" id="ARBA00022729"/>
    </source>
</evidence>
<dbReference type="FunFam" id="3.30.200.20:FF:000178">
    <property type="entry name" value="serine/threonine-protein kinase PBS1-like"/>
    <property type="match status" value="1"/>
</dbReference>
<dbReference type="EMBL" id="JBBNAE010000008">
    <property type="protein sequence ID" value="KAK9103848.1"/>
    <property type="molecule type" value="Genomic_DNA"/>
</dbReference>
<dbReference type="SUPFAM" id="SSF52540">
    <property type="entry name" value="P-loop containing nucleoside triphosphate hydrolases"/>
    <property type="match status" value="1"/>
</dbReference>
<evidence type="ECO:0000256" key="5">
    <source>
        <dbReference type="ARBA" id="ARBA00022692"/>
    </source>
</evidence>
<keyword evidence="5 17" id="KW-0812">Transmembrane</keyword>
<dbReference type="InterPro" id="IPR017441">
    <property type="entry name" value="Protein_kinase_ATP_BS"/>
</dbReference>
<evidence type="ECO:0000256" key="2">
    <source>
        <dbReference type="ARBA" id="ARBA00012513"/>
    </source>
</evidence>
<dbReference type="PANTHER" id="PTHR27009">
    <property type="entry name" value="RUST RESISTANCE KINASE LR10-RELATED"/>
    <property type="match status" value="1"/>
</dbReference>
<evidence type="ECO:0000256" key="8">
    <source>
        <dbReference type="ARBA" id="ARBA00022777"/>
    </source>
</evidence>
<dbReference type="InterPro" id="IPR000719">
    <property type="entry name" value="Prot_kinase_dom"/>
</dbReference>
<dbReference type="GO" id="GO:0016887">
    <property type="term" value="F:ATP hydrolysis activity"/>
    <property type="evidence" value="ECO:0007669"/>
    <property type="project" value="InterPro"/>
</dbReference>
<keyword evidence="7 15" id="KW-0547">Nucleotide-binding</keyword>
<comment type="similarity">
    <text evidence="16">Belongs to the protein kinase superfamily.</text>
</comment>
<evidence type="ECO:0000259" key="18">
    <source>
        <dbReference type="PROSITE" id="PS50011"/>
    </source>
</evidence>
<keyword evidence="10 17" id="KW-1133">Transmembrane helix</keyword>
<keyword evidence="4" id="KW-0808">Transferase</keyword>
<name>A0AAP0F761_9MAGN</name>
<dbReference type="GO" id="GO:0004674">
    <property type="term" value="F:protein serine/threonine kinase activity"/>
    <property type="evidence" value="ECO:0007669"/>
    <property type="project" value="UniProtKB-KW"/>
</dbReference>
<evidence type="ECO:0000256" key="14">
    <source>
        <dbReference type="ARBA" id="ARBA00048679"/>
    </source>
</evidence>
<keyword evidence="8" id="KW-0418">Kinase</keyword>
<evidence type="ECO:0000313" key="19">
    <source>
        <dbReference type="EMBL" id="KAK9103848.1"/>
    </source>
</evidence>
<dbReference type="PROSITE" id="PS00107">
    <property type="entry name" value="PROTEIN_KINASE_ATP"/>
    <property type="match status" value="1"/>
</dbReference>
<keyword evidence="3 16" id="KW-0723">Serine/threonine-protein kinase</keyword>
<comment type="caution">
    <text evidence="19">The sequence shown here is derived from an EMBL/GenBank/DDBJ whole genome shotgun (WGS) entry which is preliminary data.</text>
</comment>
<dbReference type="SMART" id="SM00220">
    <property type="entry name" value="S_TKc"/>
    <property type="match status" value="1"/>
</dbReference>
<dbReference type="GO" id="GO:0005524">
    <property type="term" value="F:ATP binding"/>
    <property type="evidence" value="ECO:0007669"/>
    <property type="project" value="UniProtKB-UniRule"/>
</dbReference>
<dbReference type="InterPro" id="IPR003959">
    <property type="entry name" value="ATPase_AAA_core"/>
</dbReference>
<organism evidence="19 20">
    <name type="scientific">Stephania japonica</name>
    <dbReference type="NCBI Taxonomy" id="461633"/>
    <lineage>
        <taxon>Eukaryota</taxon>
        <taxon>Viridiplantae</taxon>
        <taxon>Streptophyta</taxon>
        <taxon>Embryophyta</taxon>
        <taxon>Tracheophyta</taxon>
        <taxon>Spermatophyta</taxon>
        <taxon>Magnoliopsida</taxon>
        <taxon>Ranunculales</taxon>
        <taxon>Menispermaceae</taxon>
        <taxon>Menispermoideae</taxon>
        <taxon>Cissampelideae</taxon>
        <taxon>Stephania</taxon>
    </lineage>
</organism>
<evidence type="ECO:0000256" key="9">
    <source>
        <dbReference type="ARBA" id="ARBA00022840"/>
    </source>
</evidence>
<keyword evidence="6" id="KW-0732">Signal</keyword>
<evidence type="ECO:0000256" key="4">
    <source>
        <dbReference type="ARBA" id="ARBA00022679"/>
    </source>
</evidence>
<evidence type="ECO:0000256" key="3">
    <source>
        <dbReference type="ARBA" id="ARBA00022527"/>
    </source>
</evidence>
<feature type="domain" description="Protein kinase" evidence="18">
    <location>
        <begin position="206"/>
        <end position="387"/>
    </location>
</feature>
<evidence type="ECO:0000256" key="1">
    <source>
        <dbReference type="ARBA" id="ARBA00004479"/>
    </source>
</evidence>
<dbReference type="InterPro" id="IPR011009">
    <property type="entry name" value="Kinase-like_dom_sf"/>
</dbReference>
<evidence type="ECO:0000256" key="17">
    <source>
        <dbReference type="SAM" id="Phobius"/>
    </source>
</evidence>
<evidence type="ECO:0000256" key="11">
    <source>
        <dbReference type="ARBA" id="ARBA00023136"/>
    </source>
</evidence>
<comment type="subcellular location">
    <subcellularLocation>
        <location evidence="1">Membrane</location>
        <topology evidence="1">Single-pass type I membrane protein</topology>
    </subcellularLocation>
</comment>
<evidence type="ECO:0000256" key="15">
    <source>
        <dbReference type="PROSITE-ProRule" id="PRU10141"/>
    </source>
</evidence>
<dbReference type="InterPro" id="IPR027417">
    <property type="entry name" value="P-loop_NTPase"/>
</dbReference>
<dbReference type="Gene3D" id="1.10.510.10">
    <property type="entry name" value="Transferase(Phosphotransferase) domain 1"/>
    <property type="match status" value="1"/>
</dbReference>
<keyword evidence="20" id="KW-1185">Reference proteome</keyword>
<evidence type="ECO:0000256" key="12">
    <source>
        <dbReference type="ARBA" id="ARBA00023180"/>
    </source>
</evidence>
<evidence type="ECO:0000256" key="13">
    <source>
        <dbReference type="ARBA" id="ARBA00047899"/>
    </source>
</evidence>
<evidence type="ECO:0000256" key="7">
    <source>
        <dbReference type="ARBA" id="ARBA00022741"/>
    </source>
</evidence>
<gene>
    <name evidence="19" type="ORF">Sjap_021102</name>
</gene>
<evidence type="ECO:0000256" key="16">
    <source>
        <dbReference type="RuleBase" id="RU000304"/>
    </source>
</evidence>
<keyword evidence="9 15" id="KW-0067">ATP-binding</keyword>
<dbReference type="PROSITE" id="PS50011">
    <property type="entry name" value="PROTEIN_KINASE_DOM"/>
    <property type="match status" value="1"/>
</dbReference>
<dbReference type="Gene3D" id="3.40.50.300">
    <property type="entry name" value="P-loop containing nucleotide triphosphate hydrolases"/>
    <property type="match status" value="1"/>
</dbReference>
<dbReference type="Proteomes" id="UP001417504">
    <property type="component" value="Unassembled WGS sequence"/>
</dbReference>
<dbReference type="EC" id="2.7.11.1" evidence="2"/>
<keyword evidence="12" id="KW-0325">Glycoprotein</keyword>
<dbReference type="Gene3D" id="3.30.200.20">
    <property type="entry name" value="Phosphorylase Kinase, domain 1"/>
    <property type="match status" value="1"/>
</dbReference>
<evidence type="ECO:0000256" key="10">
    <source>
        <dbReference type="ARBA" id="ARBA00022989"/>
    </source>
</evidence>
<comment type="catalytic activity">
    <reaction evidence="13">
        <text>L-threonyl-[protein] + ATP = O-phospho-L-threonyl-[protein] + ADP + H(+)</text>
        <dbReference type="Rhea" id="RHEA:46608"/>
        <dbReference type="Rhea" id="RHEA-COMP:11060"/>
        <dbReference type="Rhea" id="RHEA-COMP:11605"/>
        <dbReference type="ChEBI" id="CHEBI:15378"/>
        <dbReference type="ChEBI" id="CHEBI:30013"/>
        <dbReference type="ChEBI" id="CHEBI:30616"/>
        <dbReference type="ChEBI" id="CHEBI:61977"/>
        <dbReference type="ChEBI" id="CHEBI:456216"/>
        <dbReference type="EC" id="2.7.11.1"/>
    </reaction>
</comment>
<dbReference type="PROSITE" id="PS00108">
    <property type="entry name" value="PROTEIN_KINASE_ST"/>
    <property type="match status" value="1"/>
</dbReference>
<dbReference type="AlphaFoldDB" id="A0AAP0F761"/>
<sequence length="387" mass="42618">MGAAALQKYVAGLGGIGASGVGSGSSYAPKELNKEVMPEKNVKTFKDVKGCDDAKQELEEVVEYLKNPSKFTRLGGKLPKGFLLTGSPGTGKTLLAKAIAGEAGVPFFYRADWVANIRDILGIGSFTPKMDKYKRAALSIEITGTVLVFVLGGRTACGILCMLAYLIYKFRRRHSSMDESLEQFLQSHHNLMPIRYSYSEIRQITKRFKNKLGQGGFGSVYKGKLQSGHFVAVKVLDKSKTNGQDLINEVATIGRIHHVNVVRLIGFCVEGTKRALVYDFMPNGSLDKYIFPREEGGNCLSWGKVYEIAMGVARGIEYLHRGCNMQILHFDIKPHNVLLDDKFIPKVTDFGLAKLYPVDHSIVSLTAARGTLGYMAPELFYKKIGGI</sequence>
<reference evidence="19 20" key="1">
    <citation type="submission" date="2024-01" db="EMBL/GenBank/DDBJ databases">
        <title>Genome assemblies of Stephania.</title>
        <authorList>
            <person name="Yang L."/>
        </authorList>
    </citation>
    <scope>NUCLEOTIDE SEQUENCE [LARGE SCALE GENOMIC DNA]</scope>
    <source>
        <strain evidence="19">QJT</strain>
        <tissue evidence="19">Leaf</tissue>
    </source>
</reference>
<dbReference type="InterPro" id="IPR045874">
    <property type="entry name" value="LRK10/LRL21-25-like"/>
</dbReference>
<dbReference type="FunFam" id="1.10.510.10:FF:001023">
    <property type="entry name" value="Os07g0541700 protein"/>
    <property type="match status" value="1"/>
</dbReference>
<protein>
    <recommendedName>
        <fullName evidence="2">non-specific serine/threonine protein kinase</fullName>
        <ecNumber evidence="2">2.7.11.1</ecNumber>
    </recommendedName>
</protein>
<proteinExistence type="inferred from homology"/>
<keyword evidence="11 17" id="KW-0472">Membrane</keyword>
<dbReference type="SUPFAM" id="SSF56112">
    <property type="entry name" value="Protein kinase-like (PK-like)"/>
    <property type="match status" value="1"/>
</dbReference>
<dbReference type="Pfam" id="PF00004">
    <property type="entry name" value="AAA"/>
    <property type="match status" value="1"/>
</dbReference>
<feature type="transmembrane region" description="Helical" evidence="17">
    <location>
        <begin position="146"/>
        <end position="168"/>
    </location>
</feature>
<dbReference type="InterPro" id="IPR008271">
    <property type="entry name" value="Ser/Thr_kinase_AS"/>
</dbReference>